<name>A0ABS5HD30_9GAMM</name>
<reference evidence="5" key="2">
    <citation type="submission" date="2023-07" db="EMBL/GenBank/DDBJ databases">
        <title>Marinomonas vulgaris A79, complete genome.</title>
        <authorList>
            <person name="Ying J.-J."/>
        </authorList>
    </citation>
    <scope>NUCLEOTIDE SEQUENCE [LARGE SCALE GENOMIC DNA]</scope>
    <source>
        <strain evidence="5">A79</strain>
    </source>
</reference>
<dbReference type="Gene3D" id="3.40.50.10890">
    <property type="match status" value="1"/>
</dbReference>
<gene>
    <name evidence="4" type="ORF">J9B83_10180</name>
</gene>
<protein>
    <submittedName>
        <fullName evidence="4">MBL fold metallo-hydrolase</fullName>
    </submittedName>
</protein>
<evidence type="ECO:0000259" key="2">
    <source>
        <dbReference type="SMART" id="SM00849"/>
    </source>
</evidence>
<dbReference type="SMART" id="SM01027">
    <property type="entry name" value="Beta-Casp"/>
    <property type="match status" value="1"/>
</dbReference>
<dbReference type="InterPro" id="IPR001279">
    <property type="entry name" value="Metallo-B-lactamas"/>
</dbReference>
<dbReference type="InterPro" id="IPR050698">
    <property type="entry name" value="MBL"/>
</dbReference>
<dbReference type="SUPFAM" id="SSF56281">
    <property type="entry name" value="Metallo-hydrolase/oxidoreductase"/>
    <property type="match status" value="1"/>
</dbReference>
<dbReference type="EMBL" id="JAGSSV010000011">
    <property type="protein sequence ID" value="MBR7889309.1"/>
    <property type="molecule type" value="Genomic_DNA"/>
</dbReference>
<dbReference type="Pfam" id="PF10996">
    <property type="entry name" value="Beta-Casp"/>
    <property type="match status" value="1"/>
</dbReference>
<dbReference type="InterPro" id="IPR036866">
    <property type="entry name" value="RibonucZ/Hydroxyglut_hydro"/>
</dbReference>
<organism evidence="4 5">
    <name type="scientific">Marinomonas vulgaris</name>
    <dbReference type="NCBI Taxonomy" id="2823372"/>
    <lineage>
        <taxon>Bacteria</taxon>
        <taxon>Pseudomonadati</taxon>
        <taxon>Pseudomonadota</taxon>
        <taxon>Gammaproteobacteria</taxon>
        <taxon>Oceanospirillales</taxon>
        <taxon>Oceanospirillaceae</taxon>
        <taxon>Marinomonas</taxon>
    </lineage>
</organism>
<sequence>MLLIKHHGAVQGVTGSCHELFVDSDQSVLVDCGLFQGAETSGSGADANQLSIEFDLSAVQALVITHVHIDHVGRLPYLLAAGFTGPIYCSQPSAELLPLVIEDALKVGVTRNASIIEACLERLASQLVPLDYKVWADIPLHSNTSNHTKTQVRLSRAGHILGSAYVTFRVMNDAMNAQGKRYHDVVFSGDLGAPYSPLLPSPQSPYRADQLVIESTYGDRNHENRANRRKRLQSSIEHALQDSGTVLIPAFSIGRTQELLYELEHIIHQNRTKAVSQTRSGKSLNWEDMDIIIDSPLASRFTQVYRSLSQYWDKEAKRRVNAGRHPLSFEQVTTIDSHQDHLQTVEYLARQTRPAIVIAASGMCAGGRMVNYLKALLGDERNDVLFVGYQAAGTPGRDILLYHDKTDGYVLFDGIKYPIKAQVQQISGYSAHAGQRDLLNFIKRMRIRPGKVHLVHGDDNAKKTLKELIEIEHPACEVVIPS</sequence>
<proteinExistence type="predicted"/>
<dbReference type="CDD" id="cd16295">
    <property type="entry name" value="TTHA0252-CPSF-like_MBL-fold"/>
    <property type="match status" value="1"/>
</dbReference>
<feature type="domain" description="Beta-Casp" evidence="3">
    <location>
        <begin position="256"/>
        <end position="399"/>
    </location>
</feature>
<dbReference type="Gene3D" id="3.60.15.10">
    <property type="entry name" value="Ribonuclease Z/Hydroxyacylglutathione hydrolase-like"/>
    <property type="match status" value="1"/>
</dbReference>
<comment type="caution">
    <text evidence="4">The sequence shown here is derived from an EMBL/GenBank/DDBJ whole genome shotgun (WGS) entry which is preliminary data.</text>
</comment>
<dbReference type="InterPro" id="IPR011108">
    <property type="entry name" value="RMMBL"/>
</dbReference>
<dbReference type="InterPro" id="IPR022712">
    <property type="entry name" value="Beta_Casp"/>
</dbReference>
<dbReference type="PROSITE" id="PS51257">
    <property type="entry name" value="PROKAR_LIPOPROTEIN"/>
    <property type="match status" value="1"/>
</dbReference>
<dbReference type="Pfam" id="PF07521">
    <property type="entry name" value="RMMBL"/>
    <property type="match status" value="1"/>
</dbReference>
<accession>A0ABS5HD30</accession>
<evidence type="ECO:0000313" key="5">
    <source>
        <dbReference type="Proteomes" id="UP000679722"/>
    </source>
</evidence>
<dbReference type="PANTHER" id="PTHR11203:SF37">
    <property type="entry name" value="INTEGRATOR COMPLEX SUBUNIT 11"/>
    <property type="match status" value="1"/>
</dbReference>
<dbReference type="PANTHER" id="PTHR11203">
    <property type="entry name" value="CLEAVAGE AND POLYADENYLATION SPECIFICITY FACTOR FAMILY MEMBER"/>
    <property type="match status" value="1"/>
</dbReference>
<dbReference type="SMART" id="SM00849">
    <property type="entry name" value="Lactamase_B"/>
    <property type="match status" value="1"/>
</dbReference>
<dbReference type="RefSeq" id="WP_211536651.1">
    <property type="nucleotide sequence ID" value="NZ_JAGSSV010000011.1"/>
</dbReference>
<dbReference type="Pfam" id="PF00753">
    <property type="entry name" value="Lactamase_B"/>
    <property type="match status" value="1"/>
</dbReference>
<reference evidence="4 5" key="1">
    <citation type="submission" date="2021-04" db="EMBL/GenBank/DDBJ databases">
        <authorList>
            <person name="Sun C."/>
        </authorList>
    </citation>
    <scope>NUCLEOTIDE SEQUENCE [LARGE SCALE GENOMIC DNA]</scope>
    <source>
        <strain evidence="4 5">A79</strain>
    </source>
</reference>
<dbReference type="Proteomes" id="UP000679722">
    <property type="component" value="Unassembled WGS sequence"/>
</dbReference>
<feature type="domain" description="Metallo-beta-lactamase" evidence="2">
    <location>
        <begin position="14"/>
        <end position="240"/>
    </location>
</feature>
<evidence type="ECO:0000313" key="4">
    <source>
        <dbReference type="EMBL" id="MBR7889309.1"/>
    </source>
</evidence>
<keyword evidence="5" id="KW-1185">Reference proteome</keyword>
<evidence type="ECO:0000259" key="3">
    <source>
        <dbReference type="SMART" id="SM01027"/>
    </source>
</evidence>
<keyword evidence="1" id="KW-0378">Hydrolase</keyword>
<evidence type="ECO:0000256" key="1">
    <source>
        <dbReference type="ARBA" id="ARBA00022801"/>
    </source>
</evidence>